<dbReference type="EMBL" id="FCOX02000006">
    <property type="protein sequence ID" value="SAK58962.1"/>
    <property type="molecule type" value="Genomic_DNA"/>
</dbReference>
<dbReference type="PANTHER" id="PTHR33420">
    <property type="entry name" value="FIMBRIAL SUBUNIT ELFA-RELATED"/>
    <property type="match status" value="1"/>
</dbReference>
<feature type="chain" id="PRO_5007620900" evidence="2">
    <location>
        <begin position="22"/>
        <end position="172"/>
    </location>
</feature>
<feature type="signal peptide" evidence="2">
    <location>
        <begin position="1"/>
        <end position="21"/>
    </location>
</feature>
<comment type="caution">
    <text evidence="4">The sequence shown here is derived from an EMBL/GenBank/DDBJ whole genome shotgun (WGS) entry which is preliminary data.</text>
</comment>
<dbReference type="GO" id="GO:0043709">
    <property type="term" value="P:cell adhesion involved in single-species biofilm formation"/>
    <property type="evidence" value="ECO:0007669"/>
    <property type="project" value="TreeGrafter"/>
</dbReference>
<proteinExistence type="predicted"/>
<protein>
    <submittedName>
        <fullName evidence="4">Fimbrial protein</fullName>
    </submittedName>
</protein>
<name>A0A158AMD1_9BURK</name>
<dbReference type="InterPro" id="IPR050263">
    <property type="entry name" value="Bact_Fimbrial_Adh_Pro"/>
</dbReference>
<dbReference type="SUPFAM" id="SSF49401">
    <property type="entry name" value="Bacterial adhesins"/>
    <property type="match status" value="1"/>
</dbReference>
<dbReference type="Gene3D" id="2.60.40.1090">
    <property type="entry name" value="Fimbrial-type adhesion domain"/>
    <property type="match status" value="1"/>
</dbReference>
<keyword evidence="5" id="KW-1185">Reference proteome</keyword>
<dbReference type="RefSeq" id="WP_062604175.1">
    <property type="nucleotide sequence ID" value="NZ_FCOX02000006.1"/>
</dbReference>
<dbReference type="InterPro" id="IPR000259">
    <property type="entry name" value="Adhesion_dom_fimbrial"/>
</dbReference>
<dbReference type="PANTHER" id="PTHR33420:SF3">
    <property type="entry name" value="FIMBRIAL SUBUNIT ELFA"/>
    <property type="match status" value="1"/>
</dbReference>
<reference evidence="4" key="1">
    <citation type="submission" date="2016-01" db="EMBL/GenBank/DDBJ databases">
        <authorList>
            <person name="Peeters C."/>
        </authorList>
    </citation>
    <scope>NUCLEOTIDE SEQUENCE</scope>
    <source>
        <strain evidence="4">LMG 29321</strain>
    </source>
</reference>
<evidence type="ECO:0000256" key="1">
    <source>
        <dbReference type="ARBA" id="ARBA00022729"/>
    </source>
</evidence>
<sequence length="172" mass="17345">MFKHTIALAVPLLFGAANALAADATLTFTGTIILPTCTVVTGSGTQTVALDTAKTTDFAAVGSVAQPKAFNIKLSNCTANTNVTMTVSGTTDTVASVLKNTGTATQVGIQLLKATNVGDITGTNITINSALGLGTVDATSAMTIPLVAQYYRLGTMTAGTVASSATVNFSYN</sequence>
<evidence type="ECO:0000259" key="3">
    <source>
        <dbReference type="Pfam" id="PF00419"/>
    </source>
</evidence>
<dbReference type="Pfam" id="PF00419">
    <property type="entry name" value="Fimbrial"/>
    <property type="match status" value="1"/>
</dbReference>
<keyword evidence="1 2" id="KW-0732">Signal</keyword>
<dbReference type="AlphaFoldDB" id="A0A158AMD1"/>
<evidence type="ECO:0000313" key="5">
    <source>
        <dbReference type="Proteomes" id="UP000071859"/>
    </source>
</evidence>
<dbReference type="InterPro" id="IPR008966">
    <property type="entry name" value="Adhesion_dom_sf"/>
</dbReference>
<evidence type="ECO:0000313" key="4">
    <source>
        <dbReference type="EMBL" id="SAK58962.1"/>
    </source>
</evidence>
<gene>
    <name evidence="4" type="ORF">AWB78_01801</name>
</gene>
<feature type="domain" description="Fimbrial-type adhesion" evidence="3">
    <location>
        <begin position="27"/>
        <end position="171"/>
    </location>
</feature>
<organism evidence="4 5">
    <name type="scientific">Caballeronia calidae</name>
    <dbReference type="NCBI Taxonomy" id="1777139"/>
    <lineage>
        <taxon>Bacteria</taxon>
        <taxon>Pseudomonadati</taxon>
        <taxon>Pseudomonadota</taxon>
        <taxon>Betaproteobacteria</taxon>
        <taxon>Burkholderiales</taxon>
        <taxon>Burkholderiaceae</taxon>
        <taxon>Caballeronia</taxon>
    </lineage>
</organism>
<dbReference type="Proteomes" id="UP000071859">
    <property type="component" value="Unassembled WGS sequence"/>
</dbReference>
<dbReference type="InterPro" id="IPR036937">
    <property type="entry name" value="Adhesion_dom_fimbrial_sf"/>
</dbReference>
<dbReference type="GO" id="GO:0009289">
    <property type="term" value="C:pilus"/>
    <property type="evidence" value="ECO:0007669"/>
    <property type="project" value="InterPro"/>
</dbReference>
<accession>A0A158AMD1</accession>
<dbReference type="OrthoDB" id="9100631at2"/>
<evidence type="ECO:0000256" key="2">
    <source>
        <dbReference type="SAM" id="SignalP"/>
    </source>
</evidence>